<keyword evidence="8" id="KW-1185">Reference proteome</keyword>
<feature type="compositionally biased region" description="Basic residues" evidence="6">
    <location>
        <begin position="195"/>
        <end position="214"/>
    </location>
</feature>
<sequence>MLILGFVTGCEPDKWLRRYREFTAHGGVEATGMDDPIAALIDGHLDVALARLPDARIDDTFHVITLYEEAPGIAVPKGSVYAEVGQTLRPGDVDDEIVNYRFAGDSGDASDSIAELRTALQVVAANVGIVLAPRPLLKVLSKKKVVHLGYRDPAAPSTTIAVVFPREKDSAAVQDFIGITKGRTANSSRQAAPKRTARQKAKAKQARRARNRRK</sequence>
<keyword evidence="5" id="KW-0804">Transcription</keyword>
<dbReference type="AlphaFoldDB" id="A0A2U1T6N0"/>
<dbReference type="OrthoDB" id="3388207at2"/>
<dbReference type="KEGG" id="cyz:C3B44_07515"/>
<dbReference type="SUPFAM" id="SSF53850">
    <property type="entry name" value="Periplasmic binding protein-like II"/>
    <property type="match status" value="1"/>
</dbReference>
<evidence type="ECO:0000313" key="7">
    <source>
        <dbReference type="EMBL" id="PWC01670.1"/>
    </source>
</evidence>
<dbReference type="CDD" id="cd05466">
    <property type="entry name" value="PBP2_LTTR_substrate"/>
    <property type="match status" value="1"/>
</dbReference>
<organism evidence="7 8">
    <name type="scientific">Corynebacterium yudongzhengii</name>
    <dbReference type="NCBI Taxonomy" id="2080740"/>
    <lineage>
        <taxon>Bacteria</taxon>
        <taxon>Bacillati</taxon>
        <taxon>Actinomycetota</taxon>
        <taxon>Actinomycetes</taxon>
        <taxon>Mycobacteriales</taxon>
        <taxon>Corynebacteriaceae</taxon>
        <taxon>Corynebacterium</taxon>
    </lineage>
</organism>
<reference evidence="8" key="1">
    <citation type="submission" date="2018-04" db="EMBL/GenBank/DDBJ databases">
        <authorList>
            <person name="Liu S."/>
            <person name="Wang Z."/>
            <person name="Li J."/>
        </authorList>
    </citation>
    <scope>NUCLEOTIDE SEQUENCE [LARGE SCALE GENOMIC DNA]</scope>
    <source>
        <strain evidence="8">2189</strain>
    </source>
</reference>
<evidence type="ECO:0000256" key="4">
    <source>
        <dbReference type="ARBA" id="ARBA00023159"/>
    </source>
</evidence>
<gene>
    <name evidence="7" type="ORF">DF222_06035</name>
</gene>
<dbReference type="PANTHER" id="PTHR30346">
    <property type="entry name" value="TRANSCRIPTIONAL DUAL REGULATOR HCAR-RELATED"/>
    <property type="match status" value="1"/>
</dbReference>
<feature type="region of interest" description="Disordered" evidence="6">
    <location>
        <begin position="182"/>
        <end position="214"/>
    </location>
</feature>
<evidence type="ECO:0000313" key="8">
    <source>
        <dbReference type="Proteomes" id="UP000244989"/>
    </source>
</evidence>
<evidence type="ECO:0000256" key="1">
    <source>
        <dbReference type="ARBA" id="ARBA00009437"/>
    </source>
</evidence>
<comment type="caution">
    <text evidence="7">The sequence shown here is derived from an EMBL/GenBank/DDBJ whole genome shotgun (WGS) entry which is preliminary data.</text>
</comment>
<evidence type="ECO:0000256" key="5">
    <source>
        <dbReference type="ARBA" id="ARBA00023163"/>
    </source>
</evidence>
<dbReference type="GO" id="GO:0003677">
    <property type="term" value="F:DNA binding"/>
    <property type="evidence" value="ECO:0007669"/>
    <property type="project" value="UniProtKB-KW"/>
</dbReference>
<dbReference type="GO" id="GO:0003700">
    <property type="term" value="F:DNA-binding transcription factor activity"/>
    <property type="evidence" value="ECO:0007669"/>
    <property type="project" value="TreeGrafter"/>
</dbReference>
<comment type="similarity">
    <text evidence="1">Belongs to the LysR transcriptional regulatory family.</text>
</comment>
<keyword evidence="3" id="KW-0238">DNA-binding</keyword>
<dbReference type="RefSeq" id="WP_108431836.1">
    <property type="nucleotide sequence ID" value="NZ_CP026947.1"/>
</dbReference>
<dbReference type="EMBL" id="QEEZ01000009">
    <property type="protein sequence ID" value="PWC01670.1"/>
    <property type="molecule type" value="Genomic_DNA"/>
</dbReference>
<keyword evidence="4" id="KW-0010">Activator</keyword>
<proteinExistence type="inferred from homology"/>
<evidence type="ECO:0000256" key="3">
    <source>
        <dbReference type="ARBA" id="ARBA00023125"/>
    </source>
</evidence>
<dbReference type="Proteomes" id="UP000244989">
    <property type="component" value="Unassembled WGS sequence"/>
</dbReference>
<dbReference type="Gene3D" id="3.40.190.10">
    <property type="entry name" value="Periplasmic binding protein-like II"/>
    <property type="match status" value="2"/>
</dbReference>
<accession>A0A2U1T6N0</accession>
<protein>
    <submittedName>
        <fullName evidence="7">LysR family transcriptional regulator</fullName>
    </submittedName>
</protein>
<evidence type="ECO:0000256" key="2">
    <source>
        <dbReference type="ARBA" id="ARBA00023015"/>
    </source>
</evidence>
<dbReference type="GO" id="GO:0032993">
    <property type="term" value="C:protein-DNA complex"/>
    <property type="evidence" value="ECO:0007669"/>
    <property type="project" value="TreeGrafter"/>
</dbReference>
<name>A0A2U1T6N0_9CORY</name>
<dbReference type="PANTHER" id="PTHR30346:SF0">
    <property type="entry name" value="HCA OPERON TRANSCRIPTIONAL ACTIVATOR HCAR"/>
    <property type="match status" value="1"/>
</dbReference>
<evidence type="ECO:0000256" key="6">
    <source>
        <dbReference type="SAM" id="MobiDB-lite"/>
    </source>
</evidence>
<keyword evidence="2" id="KW-0805">Transcription regulation</keyword>